<dbReference type="Pfam" id="PF20597">
    <property type="entry name" value="pAdhesive_15"/>
    <property type="match status" value="1"/>
</dbReference>
<dbReference type="Proteomes" id="UP000462435">
    <property type="component" value="Unassembled WGS sequence"/>
</dbReference>
<evidence type="ECO:0000313" key="4">
    <source>
        <dbReference type="EMBL" id="KAF1040207.1"/>
    </source>
</evidence>
<keyword evidence="2" id="KW-0732">Signal</keyword>
<keyword evidence="1" id="KW-0472">Membrane</keyword>
<evidence type="ECO:0000259" key="3">
    <source>
        <dbReference type="Pfam" id="PF20597"/>
    </source>
</evidence>
<dbReference type="NCBIfam" id="TIGR02595">
    <property type="entry name" value="PEP_CTERM"/>
    <property type="match status" value="1"/>
</dbReference>
<gene>
    <name evidence="4" type="ORF">GAK35_03601</name>
</gene>
<feature type="domain" description="Choice-of-anchor A" evidence="3">
    <location>
        <begin position="33"/>
        <end position="309"/>
    </location>
</feature>
<feature type="signal peptide" evidence="2">
    <location>
        <begin position="1"/>
        <end position="26"/>
    </location>
</feature>
<keyword evidence="1" id="KW-0812">Transmembrane</keyword>
<dbReference type="AlphaFoldDB" id="A0A7V8FTX1"/>
<comment type="caution">
    <text evidence="4">The sequence shown here is derived from an EMBL/GenBank/DDBJ whole genome shotgun (WGS) entry which is preliminary data.</text>
</comment>
<dbReference type="InterPro" id="IPR026588">
    <property type="entry name" value="Choice_anch_A"/>
</dbReference>
<accession>A0A7V8FTX1</accession>
<dbReference type="EMBL" id="WNDX01000146">
    <property type="protein sequence ID" value="KAF1040207.1"/>
    <property type="molecule type" value="Genomic_DNA"/>
</dbReference>
<evidence type="ECO:0000256" key="2">
    <source>
        <dbReference type="SAM" id="SignalP"/>
    </source>
</evidence>
<feature type="transmembrane region" description="Helical" evidence="1">
    <location>
        <begin position="327"/>
        <end position="344"/>
    </location>
</feature>
<protein>
    <recommendedName>
        <fullName evidence="3">Choice-of-anchor A domain-containing protein</fullName>
    </recommendedName>
</protein>
<sequence length="362" mass="36065">MSGRHKSLLAAVAAFLSLSFAGHAMATTSLSAAQVLTQFNLVVLGDATSGSHVDGRAWVGGSLTGGDFVQHAGDAAASNYAGLTVMGSISNVHVNGLGAVIGGSVTNSTVNSGSSYIGGSVSGSNLNGPAYVSGGSSGSNFNGGLNASPSALMQTNQQAASSTNFASTLNGLSGQLKGLSGSSTISFSGGKASFNAVADASGVAVFNLDSGMSQQVFSAGEFSFTTNGASTIVINSSIASATIAANFLGGQAQSLGKTLIWNFYNASSLTINSQFGGSILATNAALTLNQNIEGGVYVKSLAQNGEIHLQAFNGNLPAVAVVPEPQAYLSMLAGLLMIGGLLVVRKRKARERHIADAAGVLA</sequence>
<keyword evidence="1" id="KW-1133">Transmembrane helix</keyword>
<proteinExistence type="predicted"/>
<evidence type="ECO:0000313" key="5">
    <source>
        <dbReference type="Proteomes" id="UP000462435"/>
    </source>
</evidence>
<dbReference type="InterPro" id="IPR013424">
    <property type="entry name" value="Ice-binding_C"/>
</dbReference>
<name>A0A7V8FTX1_9BURK</name>
<reference evidence="5" key="1">
    <citation type="journal article" date="2020" name="MBio">
        <title>Horizontal gene transfer to a defensive symbiont with a reduced genome amongst a multipartite beetle microbiome.</title>
        <authorList>
            <person name="Waterworth S.C."/>
            <person name="Florez L.V."/>
            <person name="Rees E.R."/>
            <person name="Hertweck C."/>
            <person name="Kaltenpoth M."/>
            <person name="Kwan J.C."/>
        </authorList>
    </citation>
    <scope>NUCLEOTIDE SEQUENCE [LARGE SCALE GENOMIC DNA]</scope>
</reference>
<feature type="chain" id="PRO_5031346309" description="Choice-of-anchor A domain-containing protein" evidence="2">
    <location>
        <begin position="27"/>
        <end position="362"/>
    </location>
</feature>
<organism evidence="4 5">
    <name type="scientific">Herbaspirillum frisingense</name>
    <dbReference type="NCBI Taxonomy" id="92645"/>
    <lineage>
        <taxon>Bacteria</taxon>
        <taxon>Pseudomonadati</taxon>
        <taxon>Pseudomonadota</taxon>
        <taxon>Betaproteobacteria</taxon>
        <taxon>Burkholderiales</taxon>
        <taxon>Oxalobacteraceae</taxon>
        <taxon>Herbaspirillum</taxon>
    </lineage>
</organism>
<dbReference type="NCBIfam" id="TIGR04215">
    <property type="entry name" value="choice_anch_A"/>
    <property type="match status" value="1"/>
</dbReference>
<evidence type="ECO:0000256" key="1">
    <source>
        <dbReference type="SAM" id="Phobius"/>
    </source>
</evidence>